<dbReference type="GeneID" id="13827697"/>
<dbReference type="KEGG" id="vg:13827697"/>
<accession>J9QQJ3</accession>
<evidence type="ECO:0000313" key="2">
    <source>
        <dbReference type="Proteomes" id="UP000006275"/>
    </source>
</evidence>
<evidence type="ECO:0000313" key="1">
    <source>
        <dbReference type="EMBL" id="AFQ96281.1"/>
    </source>
</evidence>
<proteinExistence type="predicted"/>
<name>J9QQJ3_9CAUD</name>
<dbReference type="EMBL" id="JX442241">
    <property type="protein sequence ID" value="AFQ96281.1"/>
    <property type="molecule type" value="Genomic_DNA"/>
</dbReference>
<protein>
    <submittedName>
        <fullName evidence="1">Uncharacterized protein</fullName>
    </submittedName>
</protein>
<reference evidence="1 2" key="1">
    <citation type="journal article" date="2012" name="J. Virol.">
        <title>Bacteriophage P70: Unique morphology and unrelatedness to other Listeria bacteriophages.</title>
        <authorList>
            <person name="Schmuki M.M."/>
            <person name="Erne D."/>
            <person name="Loessner M.J."/>
            <person name="Klumpp J."/>
        </authorList>
    </citation>
    <scope>NUCLEOTIDE SEQUENCE [LARGE SCALE GENOMIC DNA]</scope>
</reference>
<sequence length="58" mass="6896">MGEELLQILKDAYEKYWEETGDEGLPDHYRPPDVARFLEGFEYAEELVMHYLSEQKGE</sequence>
<dbReference type="RefSeq" id="YP_006905957.1">
    <property type="nucleotide sequence ID" value="NC_018831.1"/>
</dbReference>
<gene>
    <name evidence="1" type="ORF">P70_0092</name>
</gene>
<dbReference type="Proteomes" id="UP000006275">
    <property type="component" value="Segment"/>
</dbReference>
<keyword evidence="2" id="KW-1185">Reference proteome</keyword>
<organism evidence="1 2">
    <name type="scientific">Listeria phage P70</name>
    <dbReference type="NCBI Taxonomy" id="1225800"/>
    <lineage>
        <taxon>Viruses</taxon>
        <taxon>Duplodnaviria</taxon>
        <taxon>Heunggongvirae</taxon>
        <taxon>Uroviricota</taxon>
        <taxon>Caudoviricetes</taxon>
        <taxon>Homburgvirus</taxon>
        <taxon>Homburgvirus P70</taxon>
    </lineage>
</organism>